<comment type="caution">
    <text evidence="1">The sequence shown here is derived from an EMBL/GenBank/DDBJ whole genome shotgun (WGS) entry which is preliminary data.</text>
</comment>
<sequence length="114" mass="11925">MWLSPAGGGPDGAFLADGEGLSPTCAVAGGDLQTLRNRFVRTLPKLSARQQRLTLPLSPPAKGALSAVINHPDQQHIEKDILVVLVHGLGGCEDSAICIFVPPGCLRKAMGWCA</sequence>
<organism evidence="1 2">
    <name type="scientific">Iodidimonas gelatinilytica</name>
    <dbReference type="NCBI Taxonomy" id="1236966"/>
    <lineage>
        <taxon>Bacteria</taxon>
        <taxon>Pseudomonadati</taxon>
        <taxon>Pseudomonadota</taxon>
        <taxon>Alphaproteobacteria</taxon>
        <taxon>Iodidimonadales</taxon>
        <taxon>Iodidimonadaceae</taxon>
        <taxon>Iodidimonas</taxon>
    </lineage>
</organism>
<dbReference type="EMBL" id="BKCM01000002">
    <property type="protein sequence ID" value="GEQ99795.1"/>
    <property type="molecule type" value="Genomic_DNA"/>
</dbReference>
<gene>
    <name evidence="1" type="ORF">JCM17845_04190</name>
</gene>
<accession>A0A5A7MY70</accession>
<reference evidence="1 2" key="1">
    <citation type="submission" date="2019-09" db="EMBL/GenBank/DDBJ databases">
        <title>NBRP : Genome information of microbial organism related human and environment.</title>
        <authorList>
            <person name="Hattori M."/>
            <person name="Oshima K."/>
            <person name="Inaba H."/>
            <person name="Suda W."/>
            <person name="Sakamoto M."/>
            <person name="Iino T."/>
            <person name="Kitahara M."/>
            <person name="Oshida Y."/>
            <person name="Iida T."/>
            <person name="Kudo T."/>
            <person name="Itoh T."/>
            <person name="Ohkuma M."/>
        </authorList>
    </citation>
    <scope>NUCLEOTIDE SEQUENCE [LARGE SCALE GENOMIC DNA]</scope>
    <source>
        <strain evidence="1 2">Mie-1</strain>
    </source>
</reference>
<evidence type="ECO:0000313" key="1">
    <source>
        <dbReference type="EMBL" id="GEQ99795.1"/>
    </source>
</evidence>
<proteinExistence type="predicted"/>
<name>A0A5A7MY70_9PROT</name>
<evidence type="ECO:0000313" key="2">
    <source>
        <dbReference type="Proteomes" id="UP000325187"/>
    </source>
</evidence>
<keyword evidence="2" id="KW-1185">Reference proteome</keyword>
<protein>
    <submittedName>
        <fullName evidence="1">Uncharacterized protein</fullName>
    </submittedName>
</protein>
<dbReference type="Proteomes" id="UP000325187">
    <property type="component" value="Unassembled WGS sequence"/>
</dbReference>
<dbReference type="AlphaFoldDB" id="A0A5A7MY70"/>